<dbReference type="AlphaFoldDB" id="A0A166W4H4"/>
<keyword evidence="2" id="KW-0472">Membrane</keyword>
<accession>A0A166W4H4</accession>
<protein>
    <submittedName>
        <fullName evidence="3">Uncharacterized protein</fullName>
    </submittedName>
</protein>
<reference evidence="3 4" key="1">
    <citation type="journal article" date="2016" name="Mol. Biol. Evol.">
        <title>Comparative Genomics of Early-Diverging Mushroom-Forming Fungi Provides Insights into the Origins of Lignocellulose Decay Capabilities.</title>
        <authorList>
            <person name="Nagy L.G."/>
            <person name="Riley R."/>
            <person name="Tritt A."/>
            <person name="Adam C."/>
            <person name="Daum C."/>
            <person name="Floudas D."/>
            <person name="Sun H."/>
            <person name="Yadav J.S."/>
            <person name="Pangilinan J."/>
            <person name="Larsson K.H."/>
            <person name="Matsuura K."/>
            <person name="Barry K."/>
            <person name="Labutti K."/>
            <person name="Kuo R."/>
            <person name="Ohm R.A."/>
            <person name="Bhattacharya S.S."/>
            <person name="Shirouzu T."/>
            <person name="Yoshinaga Y."/>
            <person name="Martin F.M."/>
            <person name="Grigoriev I.V."/>
            <person name="Hibbett D.S."/>
        </authorList>
    </citation>
    <scope>NUCLEOTIDE SEQUENCE [LARGE SCALE GENOMIC DNA]</scope>
    <source>
        <strain evidence="3 4">CBS 109695</strain>
    </source>
</reference>
<evidence type="ECO:0000256" key="2">
    <source>
        <dbReference type="SAM" id="Phobius"/>
    </source>
</evidence>
<sequence length="482" mass="53600">MYKDRRPPPSAVRKLAQYLAYLSPACCGERVLRVGSRSFGSEVLSKNPGPIGRKDEIVTGRTLVLLLPAYMQLAGASLLFMAMSLQQRLDNYISALESLVRTADPEPNIIVALGCIVCLMLVMSSFSRGRHAPVPLFLLSAASEMEVAIKEGRAMDVNAISKHDVRVQNHPWYTRGRSPPSERARYNQRDVTATTSSQASKCNPHSLPPRFGRARTQQKRLVGQPGVVTATPPLDNITQWDLYRLVAAVCYGRLSTMPHTAGVEIPAGVGRRTSVTAVPKQCHRVSFCLRISTFLRKLFRYRLPMTEPNNENLVWTYFPYLSKRRNPSQLSSCNDSDSEDTMVEEDSDSEASSDESSSSEVCEEAEWYHRVCEAANAFATTRSASPDLAGNRPAARTPTGTFRNVTTMEESSRLLNDTTRITSEDVPAAPMNPSSEVSGRRSPSVEIIGHYNTERARRERQREYIQGALEREGFVCTGYRVP</sequence>
<keyword evidence="2" id="KW-0812">Transmembrane</keyword>
<evidence type="ECO:0000313" key="4">
    <source>
        <dbReference type="Proteomes" id="UP000076532"/>
    </source>
</evidence>
<feature type="region of interest" description="Disordered" evidence="1">
    <location>
        <begin position="171"/>
        <end position="211"/>
    </location>
</feature>
<feature type="region of interest" description="Disordered" evidence="1">
    <location>
        <begin position="325"/>
        <end position="360"/>
    </location>
</feature>
<keyword evidence="2" id="KW-1133">Transmembrane helix</keyword>
<organism evidence="3 4">
    <name type="scientific">Athelia psychrophila</name>
    <dbReference type="NCBI Taxonomy" id="1759441"/>
    <lineage>
        <taxon>Eukaryota</taxon>
        <taxon>Fungi</taxon>
        <taxon>Dikarya</taxon>
        <taxon>Basidiomycota</taxon>
        <taxon>Agaricomycotina</taxon>
        <taxon>Agaricomycetes</taxon>
        <taxon>Agaricomycetidae</taxon>
        <taxon>Atheliales</taxon>
        <taxon>Atheliaceae</taxon>
        <taxon>Athelia</taxon>
    </lineage>
</organism>
<feature type="region of interest" description="Disordered" evidence="1">
    <location>
        <begin position="424"/>
        <end position="445"/>
    </location>
</feature>
<dbReference type="OrthoDB" id="10662805at2759"/>
<feature type="transmembrane region" description="Helical" evidence="2">
    <location>
        <begin position="63"/>
        <end position="87"/>
    </location>
</feature>
<feature type="compositionally biased region" description="Polar residues" evidence="1">
    <location>
        <begin position="189"/>
        <end position="203"/>
    </location>
</feature>
<dbReference type="Proteomes" id="UP000076532">
    <property type="component" value="Unassembled WGS sequence"/>
</dbReference>
<gene>
    <name evidence="3" type="ORF">FIBSPDRAFT_881575</name>
</gene>
<evidence type="ECO:0000313" key="3">
    <source>
        <dbReference type="EMBL" id="KZP33362.1"/>
    </source>
</evidence>
<keyword evidence="4" id="KW-1185">Reference proteome</keyword>
<evidence type="ECO:0000256" key="1">
    <source>
        <dbReference type="SAM" id="MobiDB-lite"/>
    </source>
</evidence>
<proteinExistence type="predicted"/>
<dbReference type="EMBL" id="KV417482">
    <property type="protein sequence ID" value="KZP33362.1"/>
    <property type="molecule type" value="Genomic_DNA"/>
</dbReference>
<feature type="compositionally biased region" description="Acidic residues" evidence="1">
    <location>
        <begin position="336"/>
        <end position="353"/>
    </location>
</feature>
<name>A0A166W4H4_9AGAM</name>